<protein>
    <submittedName>
        <fullName evidence="2">Uncharacterized protein</fullName>
    </submittedName>
</protein>
<dbReference type="Proteomes" id="UP001595556">
    <property type="component" value="Unassembled WGS sequence"/>
</dbReference>
<gene>
    <name evidence="2" type="ORF">ACFOEN_12555</name>
</gene>
<dbReference type="SUPFAM" id="SSF54909">
    <property type="entry name" value="Dimeric alpha+beta barrel"/>
    <property type="match status" value="2"/>
</dbReference>
<proteinExistence type="predicted"/>
<dbReference type="RefSeq" id="WP_377304441.1">
    <property type="nucleotide sequence ID" value="NZ_CP180191.1"/>
</dbReference>
<reference evidence="3" key="1">
    <citation type="journal article" date="2019" name="Int. J. Syst. Evol. Microbiol.">
        <title>The Global Catalogue of Microorganisms (GCM) 10K type strain sequencing project: providing services to taxonomists for standard genome sequencing and annotation.</title>
        <authorList>
            <consortium name="The Broad Institute Genomics Platform"/>
            <consortium name="The Broad Institute Genome Sequencing Center for Infectious Disease"/>
            <person name="Wu L."/>
            <person name="Ma J."/>
        </authorList>
    </citation>
    <scope>NUCLEOTIDE SEQUENCE [LARGE SCALE GENOMIC DNA]</scope>
    <source>
        <strain evidence="3">KCTC 52168</strain>
    </source>
</reference>
<feature type="chain" id="PRO_5046279815" evidence="1">
    <location>
        <begin position="35"/>
        <end position="279"/>
    </location>
</feature>
<sequence length="279" mass="29885">MPSSSSNKAQRPIPALLRRLTLAAGLGAAAHAQAATGPVPEPAALAQDVPVVAVVNVPAPWYAADALISKRMKATTAEYQAAPGLLWKYYTLADNAPDLSPLVPTDVARMPARADTERTFGGIYLWKDARAAGNWFGPAWFERVRKSRGVEGRVRLFEAPVVLDNTPTRTDPASLGGRYAVATLLTVPMPAGLSRETLIAAFRASTPTYRAVEGLQRKYFIITADGRMGGIYLWRSLTDAQAHFTPAALAAARTRYGAAPVLEWFEVPLVVAGQTGSTQ</sequence>
<evidence type="ECO:0000313" key="2">
    <source>
        <dbReference type="EMBL" id="MFC3148454.1"/>
    </source>
</evidence>
<evidence type="ECO:0000313" key="3">
    <source>
        <dbReference type="Proteomes" id="UP001595556"/>
    </source>
</evidence>
<evidence type="ECO:0000256" key="1">
    <source>
        <dbReference type="SAM" id="SignalP"/>
    </source>
</evidence>
<dbReference type="EMBL" id="JBHRTI010000007">
    <property type="protein sequence ID" value="MFC3148454.1"/>
    <property type="molecule type" value="Genomic_DNA"/>
</dbReference>
<name>A0ABV7H3F6_9BURK</name>
<dbReference type="InterPro" id="IPR011008">
    <property type="entry name" value="Dimeric_a/b-barrel"/>
</dbReference>
<dbReference type="Gene3D" id="3.30.70.100">
    <property type="match status" value="1"/>
</dbReference>
<organism evidence="2 3">
    <name type="scientific">Piscinibacterium candidicorallinum</name>
    <dbReference type="NCBI Taxonomy" id="1793872"/>
    <lineage>
        <taxon>Bacteria</taxon>
        <taxon>Pseudomonadati</taxon>
        <taxon>Pseudomonadota</taxon>
        <taxon>Betaproteobacteria</taxon>
        <taxon>Burkholderiales</taxon>
        <taxon>Piscinibacterium</taxon>
    </lineage>
</organism>
<accession>A0ABV7H3F6</accession>
<keyword evidence="3" id="KW-1185">Reference proteome</keyword>
<comment type="caution">
    <text evidence="2">The sequence shown here is derived from an EMBL/GenBank/DDBJ whole genome shotgun (WGS) entry which is preliminary data.</text>
</comment>
<feature type="signal peptide" evidence="1">
    <location>
        <begin position="1"/>
        <end position="34"/>
    </location>
</feature>
<keyword evidence="1" id="KW-0732">Signal</keyword>